<evidence type="ECO:0000313" key="1">
    <source>
        <dbReference type="EMBL" id="XCM40243.1"/>
    </source>
</evidence>
<name>A0AAU8JN81_9CYAN</name>
<dbReference type="RefSeq" id="WP_054464888.1">
    <property type="nucleotide sequence ID" value="NZ_CP159837.1"/>
</dbReference>
<accession>A0AAU8JN81</accession>
<proteinExistence type="predicted"/>
<reference evidence="1" key="1">
    <citation type="submission" date="2024-07" db="EMBL/GenBank/DDBJ databases">
        <authorList>
            <person name="Kim Y.J."/>
            <person name="Jeong J.Y."/>
        </authorList>
    </citation>
    <scope>NUCLEOTIDE SEQUENCE</scope>
    <source>
        <strain evidence="1">GIHE-MW2</strain>
    </source>
</reference>
<organism evidence="1">
    <name type="scientific">Planktothricoides raciborskii GIHE-MW2</name>
    <dbReference type="NCBI Taxonomy" id="2792601"/>
    <lineage>
        <taxon>Bacteria</taxon>
        <taxon>Bacillati</taxon>
        <taxon>Cyanobacteriota</taxon>
        <taxon>Cyanophyceae</taxon>
        <taxon>Oscillatoriophycideae</taxon>
        <taxon>Oscillatoriales</taxon>
        <taxon>Oscillatoriaceae</taxon>
        <taxon>Planktothricoides</taxon>
    </lineage>
</organism>
<protein>
    <submittedName>
        <fullName evidence="1">Uncharacterized protein</fullName>
    </submittedName>
</protein>
<sequence length="70" mass="7888">MTENTVNCAIDCVNGCVLGDRCPNREYAAQASKFIDNTSLDQMLEIAEEALRQKRMAPPKWVIPDFPETK</sequence>
<dbReference type="EMBL" id="CP159837">
    <property type="protein sequence ID" value="XCM40243.1"/>
    <property type="molecule type" value="Genomic_DNA"/>
</dbReference>
<dbReference type="AlphaFoldDB" id="A0AAU8JN81"/>
<gene>
    <name evidence="1" type="ORF">ABWT76_004954</name>
</gene>